<gene>
    <name evidence="5" type="ORF">AFM11_30265</name>
</gene>
<dbReference type="PROSITE" id="PS50901">
    <property type="entry name" value="FTSK"/>
    <property type="match status" value="3"/>
</dbReference>
<accession>A0A132PDQ9</accession>
<dbReference type="PANTHER" id="PTHR22683:SF1">
    <property type="entry name" value="TYPE VII SECRETION SYSTEM PROTEIN ESSC"/>
    <property type="match status" value="1"/>
</dbReference>
<keyword evidence="6" id="KW-1185">Reference proteome</keyword>
<sequence>MVTQTEPQRRPSSLDPTFGVVRFGIGNTDLSRRFEGLPTLGRPSDYEPTTYQAISGFLGTQRKVRGIAKPVALRSTPGLALVGENGQMDAVYALVRSIVLQAAMFHSPSDLKVMVITDNVSRWESWLKWLPHCQHATLLDTGGSQRLVWTSVAGFNAAMGEELHNQREKFAKDSTMMPHWLVINDLKSIDQGEWQTVTRADGVAGVTFVRLAAERGEGLEFRATYVVSPELIRYGDSRFAVPDQMSERTARTIARRMARWRPDATVRTTVEETAKTLGLGELLGVEDFARLDTQRLWSPTRSGPRFEDSPWGDQWLRFPIGRDDFGNVVAIDMKEDSDGGDGTALVLVGTTGSGKSEFWTTLILSACLTHSPEMLNIMFFDFKGATTAQAVEHLPHVVAAQNNLRDDSLWMERMCDVLYGELEIRKSLLSRARVGNAAEYEYRRIHKGEPLTPMPTLLLIIDEFTQMFIECPQALEVCDEIGRQGRALGVRLLMGSQRLGHEMDRGIMVNIPIRSALRTLDAADSRKVIGVDEAKYLPKKPGGAGYLQVPGKDLIKYQTAYVSGTYHRPRRVMATEEVRTKSGYVPPREFLLTGMEPVAAPAPASAARQVRGDEPDVIIGPDGRELRDVQVATNSLREQTAGMPPQRPRWLPPLAPLPVDELVNRLRGKPWHVDYGQNADLLFPVGIEDRPFQHAQRVYALNLLNDNCGVFGVGGSGKTVAIATMLTGAALMYTPQRVQFFVLAFSGSDINVVESLPQVSSFARASDRERVLRTIGEMEALIDDRERAFGELGIGLREWRERKFGGKPGLVPNDPYGDVFLVLDGWATFREQFEDNALVTPLTRIVSIMNKGRAYGVHVVLSATGWINGKLLSGMSTLLAANVELKLDQEADQLNHNKLEVAKQVPFGEVDRKRDPDELDDPAATAAFTGGGELGEASESLKVKIVGRGTSMAGYHFQTALPQLTIEGQTVEVNDAATTLTRYMGPAGRAAKLRLLPTHVTLDAVFEQATRNGQLAGRLVPFGISEVGLRPALVDFTRGSHLLIAGDPECGSTTALRTLARALMRVFPAEEIEIFVVDPQNKLAGVVEGPHLGTYADLPTTRKPDYLSIPTDFGAATQAPAAPEPVGPLEQHDGYVYRDEQVRAMAAYLGAELEKRKPSEKMTQAQIAAGIEWKGRQTFVIVDREEMVQAWGGGTFSPVGHPLQPLVPYLPIAREVGLHLIVGRRVTDWVRANGSPVISELLKMKAPGVVMSGDKGEGEILGGVKASKMPVGRGIYVGDRFTAPVQIATSEAGSGEL</sequence>
<dbReference type="InterPro" id="IPR050206">
    <property type="entry name" value="FtsK/SpoIIIE/SftA"/>
</dbReference>
<keyword evidence="2 3" id="KW-0067">ATP-binding</keyword>
<dbReference type="GO" id="GO:0005524">
    <property type="term" value="F:ATP binding"/>
    <property type="evidence" value="ECO:0007669"/>
    <property type="project" value="UniProtKB-UniRule"/>
</dbReference>
<dbReference type="EMBL" id="LGTW01000027">
    <property type="protein sequence ID" value="KWX20463.1"/>
    <property type="molecule type" value="Genomic_DNA"/>
</dbReference>
<feature type="domain" description="FtsK" evidence="4">
    <location>
        <begin position="326"/>
        <end position="526"/>
    </location>
</feature>
<protein>
    <recommendedName>
        <fullName evidence="4">FtsK domain-containing protein</fullName>
    </recommendedName>
</protein>
<feature type="domain" description="FtsK" evidence="4">
    <location>
        <begin position="695"/>
        <end position="894"/>
    </location>
</feature>
<evidence type="ECO:0000256" key="2">
    <source>
        <dbReference type="ARBA" id="ARBA00022840"/>
    </source>
</evidence>
<proteinExistence type="predicted"/>
<dbReference type="Gene3D" id="3.40.50.300">
    <property type="entry name" value="P-loop containing nucleotide triphosphate hydrolases"/>
    <property type="match status" value="3"/>
</dbReference>
<evidence type="ECO:0000313" key="5">
    <source>
        <dbReference type="EMBL" id="KWX20463.1"/>
    </source>
</evidence>
<keyword evidence="1 3" id="KW-0547">Nucleotide-binding</keyword>
<dbReference type="PATRIC" id="fig|59750.3.peg.3950"/>
<evidence type="ECO:0000259" key="4">
    <source>
        <dbReference type="PROSITE" id="PS50901"/>
    </source>
</evidence>
<evidence type="ECO:0000256" key="1">
    <source>
        <dbReference type="ARBA" id="ARBA00022741"/>
    </source>
</evidence>
<name>A0A132PDQ9_9MYCO</name>
<feature type="binding site" evidence="3">
    <location>
        <begin position="1046"/>
        <end position="1053"/>
    </location>
    <ligand>
        <name>ATP</name>
        <dbReference type="ChEBI" id="CHEBI:30616"/>
    </ligand>
</feature>
<feature type="binding site" evidence="3">
    <location>
        <begin position="712"/>
        <end position="719"/>
    </location>
    <ligand>
        <name>ATP</name>
        <dbReference type="ChEBI" id="CHEBI:30616"/>
    </ligand>
</feature>
<feature type="domain" description="FtsK" evidence="4">
    <location>
        <begin position="1029"/>
        <end position="1257"/>
    </location>
</feature>
<dbReference type="InterPro" id="IPR002543">
    <property type="entry name" value="FtsK_dom"/>
</dbReference>
<evidence type="ECO:0000313" key="6">
    <source>
        <dbReference type="Proteomes" id="UP000070612"/>
    </source>
</evidence>
<feature type="binding site" evidence="3">
    <location>
        <begin position="349"/>
        <end position="356"/>
    </location>
    <ligand>
        <name>ATP</name>
        <dbReference type="ChEBI" id="CHEBI:30616"/>
    </ligand>
</feature>
<comment type="caution">
    <text evidence="5">The sequence shown here is derived from an EMBL/GenBank/DDBJ whole genome shotgun (WGS) entry which is preliminary data.</text>
</comment>
<dbReference type="PANTHER" id="PTHR22683">
    <property type="entry name" value="SPORULATION PROTEIN RELATED"/>
    <property type="match status" value="1"/>
</dbReference>
<organism evidence="5 6">
    <name type="scientific">Mycolicibacterium wolinskyi</name>
    <dbReference type="NCBI Taxonomy" id="59750"/>
    <lineage>
        <taxon>Bacteria</taxon>
        <taxon>Bacillati</taxon>
        <taxon>Actinomycetota</taxon>
        <taxon>Actinomycetes</taxon>
        <taxon>Mycobacteriales</taxon>
        <taxon>Mycobacteriaceae</taxon>
        <taxon>Mycolicibacterium</taxon>
    </lineage>
</organism>
<dbReference type="Pfam" id="PF01580">
    <property type="entry name" value="FtsK_SpoIIIE"/>
    <property type="match status" value="2"/>
</dbReference>
<dbReference type="Proteomes" id="UP000070612">
    <property type="component" value="Unassembled WGS sequence"/>
</dbReference>
<dbReference type="GO" id="GO:0003677">
    <property type="term" value="F:DNA binding"/>
    <property type="evidence" value="ECO:0007669"/>
    <property type="project" value="InterPro"/>
</dbReference>
<reference evidence="5 6" key="1">
    <citation type="submission" date="2015-07" db="EMBL/GenBank/DDBJ databases">
        <title>A draft genome sequence of Mycobacterium wolinskyi.</title>
        <authorList>
            <person name="de Man T.J."/>
            <person name="Perry K.A."/>
            <person name="Coulliette A.D."/>
            <person name="Jensen B."/>
            <person name="Toney N.C."/>
            <person name="Limbago B.M."/>
            <person name="Noble-Wang J."/>
        </authorList>
    </citation>
    <scope>NUCLEOTIDE SEQUENCE [LARGE SCALE GENOMIC DNA]</scope>
    <source>
        <strain evidence="5 6">CDC_01</strain>
    </source>
</reference>
<evidence type="ECO:0000256" key="3">
    <source>
        <dbReference type="PROSITE-ProRule" id="PRU00289"/>
    </source>
</evidence>
<dbReference type="InterPro" id="IPR027417">
    <property type="entry name" value="P-loop_NTPase"/>
</dbReference>
<dbReference type="SUPFAM" id="SSF52540">
    <property type="entry name" value="P-loop containing nucleoside triphosphate hydrolases"/>
    <property type="match status" value="3"/>
</dbReference>